<evidence type="ECO:0000256" key="8">
    <source>
        <dbReference type="SAM" id="Phobius"/>
    </source>
</evidence>
<evidence type="ECO:0000256" key="7">
    <source>
        <dbReference type="SAM" id="MobiDB-lite"/>
    </source>
</evidence>
<feature type="transmembrane region" description="Helical" evidence="8">
    <location>
        <begin position="794"/>
        <end position="814"/>
    </location>
</feature>
<dbReference type="AlphaFoldDB" id="A0A2U1DMJ1"/>
<evidence type="ECO:0000259" key="9">
    <source>
        <dbReference type="Pfam" id="PF02687"/>
    </source>
</evidence>
<dbReference type="PANTHER" id="PTHR30287:SF1">
    <property type="entry name" value="INNER MEMBRANE PROTEIN"/>
    <property type="match status" value="1"/>
</dbReference>
<feature type="transmembrane region" description="Helical" evidence="8">
    <location>
        <begin position="44"/>
        <end position="61"/>
    </location>
</feature>
<gene>
    <name evidence="10" type="ORF">C7381_1137</name>
</gene>
<feature type="transmembrane region" description="Helical" evidence="8">
    <location>
        <begin position="1018"/>
        <end position="1044"/>
    </location>
</feature>
<dbReference type="InterPro" id="IPR038766">
    <property type="entry name" value="Membrane_comp_ABC_pdt"/>
</dbReference>
<evidence type="ECO:0000256" key="2">
    <source>
        <dbReference type="ARBA" id="ARBA00022475"/>
    </source>
</evidence>
<dbReference type="EMBL" id="QEKV01000013">
    <property type="protein sequence ID" value="PVY88907.1"/>
    <property type="molecule type" value="Genomic_DNA"/>
</dbReference>
<accession>A0A2U1DMJ1</accession>
<keyword evidence="11" id="KW-1185">Reference proteome</keyword>
<comment type="subcellular location">
    <subcellularLocation>
        <location evidence="1">Cell membrane</location>
        <topology evidence="1">Multi-pass membrane protein</topology>
    </subcellularLocation>
</comment>
<feature type="transmembrane region" description="Helical" evidence="8">
    <location>
        <begin position="1119"/>
        <end position="1137"/>
    </location>
</feature>
<comment type="caution">
    <text evidence="10">The sequence shown here is derived from an EMBL/GenBank/DDBJ whole genome shotgun (WGS) entry which is preliminary data.</text>
</comment>
<feature type="transmembrane region" description="Helical" evidence="8">
    <location>
        <begin position="673"/>
        <end position="700"/>
    </location>
</feature>
<keyword evidence="6" id="KW-0175">Coiled coil</keyword>
<dbReference type="Proteomes" id="UP000245793">
    <property type="component" value="Unassembled WGS sequence"/>
</dbReference>
<keyword evidence="2" id="KW-1003">Cell membrane</keyword>
<feature type="compositionally biased region" description="Basic and acidic residues" evidence="7">
    <location>
        <begin position="1"/>
        <end position="15"/>
    </location>
</feature>
<feature type="region of interest" description="Disordered" evidence="7">
    <location>
        <begin position="1"/>
        <end position="21"/>
    </location>
</feature>
<evidence type="ECO:0000256" key="1">
    <source>
        <dbReference type="ARBA" id="ARBA00004651"/>
    </source>
</evidence>
<feature type="coiled-coil region" evidence="6">
    <location>
        <begin position="289"/>
        <end position="362"/>
    </location>
</feature>
<protein>
    <submittedName>
        <fullName evidence="10">Putative ABC transport system permease protein</fullName>
    </submittedName>
</protein>
<organism evidence="10 11">
    <name type="scientific">Ezakiella coagulans</name>
    <dbReference type="NCBI Taxonomy" id="46507"/>
    <lineage>
        <taxon>Bacteria</taxon>
        <taxon>Bacillati</taxon>
        <taxon>Bacillota</taxon>
        <taxon>Tissierellia</taxon>
        <taxon>Ezakiella</taxon>
    </lineage>
</organism>
<feature type="coiled-coil region" evidence="6">
    <location>
        <begin position="414"/>
        <end position="592"/>
    </location>
</feature>
<evidence type="ECO:0000256" key="4">
    <source>
        <dbReference type="ARBA" id="ARBA00022989"/>
    </source>
</evidence>
<keyword evidence="5 8" id="KW-0472">Membrane</keyword>
<evidence type="ECO:0000256" key="3">
    <source>
        <dbReference type="ARBA" id="ARBA00022692"/>
    </source>
</evidence>
<evidence type="ECO:0000313" key="10">
    <source>
        <dbReference type="EMBL" id="PVY88907.1"/>
    </source>
</evidence>
<reference evidence="10 11" key="1">
    <citation type="submission" date="2018-04" db="EMBL/GenBank/DDBJ databases">
        <title>Genomic Encyclopedia of Type Strains, Phase IV (KMG-IV): sequencing the most valuable type-strain genomes for metagenomic binning, comparative biology and taxonomic classification.</title>
        <authorList>
            <person name="Goeker M."/>
        </authorList>
    </citation>
    <scope>NUCLEOTIDE SEQUENCE [LARGE SCALE GENOMIC DNA]</scope>
    <source>
        <strain evidence="10 11">DSM 20705</strain>
    </source>
</reference>
<keyword evidence="3 8" id="KW-0812">Transmembrane</keyword>
<dbReference type="GO" id="GO:0005886">
    <property type="term" value="C:plasma membrane"/>
    <property type="evidence" value="ECO:0007669"/>
    <property type="project" value="UniProtKB-SubCell"/>
</dbReference>
<evidence type="ECO:0000256" key="5">
    <source>
        <dbReference type="ARBA" id="ARBA00023136"/>
    </source>
</evidence>
<feature type="domain" description="ABC3 transporter permease C-terminal" evidence="9">
    <location>
        <begin position="627"/>
        <end position="746"/>
    </location>
</feature>
<feature type="transmembrane region" description="Helical" evidence="8">
    <location>
        <begin position="1077"/>
        <end position="1099"/>
    </location>
</feature>
<dbReference type="InterPro" id="IPR003838">
    <property type="entry name" value="ABC3_permease_C"/>
</dbReference>
<dbReference type="PANTHER" id="PTHR30287">
    <property type="entry name" value="MEMBRANE COMPONENT OF PREDICTED ABC SUPERFAMILY METABOLITE UPTAKE TRANSPORTER"/>
    <property type="match status" value="1"/>
</dbReference>
<keyword evidence="4 8" id="KW-1133">Transmembrane helix</keyword>
<evidence type="ECO:0000313" key="11">
    <source>
        <dbReference type="Proteomes" id="UP000245793"/>
    </source>
</evidence>
<name>A0A2U1DMJ1_9FIRM</name>
<feature type="transmembrane region" description="Helical" evidence="8">
    <location>
        <begin position="624"/>
        <end position="643"/>
    </location>
</feature>
<feature type="transmembrane region" description="Helical" evidence="8">
    <location>
        <begin position="720"/>
        <end position="745"/>
    </location>
</feature>
<feature type="domain" description="ABC3 transporter permease C-terminal" evidence="9">
    <location>
        <begin position="1028"/>
        <end position="1143"/>
    </location>
</feature>
<evidence type="ECO:0000256" key="6">
    <source>
        <dbReference type="SAM" id="Coils"/>
    </source>
</evidence>
<sequence>MVKNMDTSKKDDKKLRGGTKNKSRLKNAHLKDILREISNTWKRFLSILIMTALGVFILVGLKVTGPKMRDSIEHHIVDQKMYDLRISSPVGINEEDMEALRNIKGIKEMETGYYTDISLGHEKINFRVSSLSDKISAPEIKVGRLPEKFGEIAIEFTPKTDGIKIGQKIKFERESDKLKEDKDRNDLKTYEFTVVGKVISTDYLIQANKGVSEISTGTIETVAYVTKENFDKDVFSFVKYTFKNTEGVNSDSDKYENITSVKKSDAIEILEPRASIKFAELKNKNQKKIDDASKDIRNGRKELKDAEDKLADAKKKLEDGKKKLADAENELKTKTADANKKLADGAKEIEDGKKKLKDAEDKYLTGKKEYDDGLQKYNDAVKNSGLQEKKQELTENKEKVAAGLLAITENKTKLEGALAEIEGIESQLNDAIQKKTEANLSHVEEDYKLAEVLKKKDEATAGLEEVKSKETELEINKNKIEEGLSKIEAAEVELNSNKEKLEDAKKELEKGKDEIDKNKDKLKKAELDLADGRTTLNRELKDANEKIRKAKVELQDGEKKYNENNEKFISKKEEVLKTLDDGEKKINDAKEMIDKLKEPKFKVETRKDNDSLFFMIDSSHKLDVVSWIFPLFFFFVAILVSLTTMTRMVEEKRIEIGTYKALGFSTASISMKYISYGLISSLVGGIIGATFGSILLPKIIYHAYSASFVIKELTGIVNPFINIVAILFGVMVNMVATLSVVLSSLRENAASLMRPKPPKKVKKMLIERIKFIWNRLGFIGKVTMRNVFRYKSRMFMTIFGIAGCTGLLFLGFSLREALGGIESRQFDKIMKYDFQIVTDEMLGDEGKDDYVKFLKSDNVKGYMNAYTQSFTYENQNGRDQQVVLVVPENEKEFTEYIDLFVEKQFKKDRHYNLDGIMITKKLDEIRPKDKTDIELRDSDLVETRIKPDGVVDNYIGHFVFMTKKTYEETFNKKYETNSYYIKLNDESKKDELIAGLRKNKSILSVVDFTEGKMAIDNWTASVAAVVYIIIICSSILAMVVLYNLSNINIEERKRELSTIKVLGFTNKELSEYVYRETYILTVIGILVGFLVGWGMLIAVAEILPPDNIILNTIISFRPYMYSALISFFFTFVVEFIVRKRLKSIDMVSSLKAYE</sequence>
<dbReference type="Pfam" id="PF02687">
    <property type="entry name" value="FtsX"/>
    <property type="match status" value="2"/>
</dbReference>
<proteinExistence type="predicted"/>